<dbReference type="EMBL" id="CAKASE010000047">
    <property type="protein sequence ID" value="CAG9561925.1"/>
    <property type="molecule type" value="Genomic_DNA"/>
</dbReference>
<protein>
    <submittedName>
        <fullName evidence="1">(African queen) hypothetical protein</fullName>
    </submittedName>
</protein>
<evidence type="ECO:0000313" key="1">
    <source>
        <dbReference type="EMBL" id="CAG9561925.1"/>
    </source>
</evidence>
<name>A0A8J2W055_9NEOP</name>
<evidence type="ECO:0000313" key="2">
    <source>
        <dbReference type="Proteomes" id="UP000789524"/>
    </source>
</evidence>
<comment type="caution">
    <text evidence="1">The sequence shown here is derived from an EMBL/GenBank/DDBJ whole genome shotgun (WGS) entry which is preliminary data.</text>
</comment>
<accession>A0A8J2W055</accession>
<dbReference type="Proteomes" id="UP000789524">
    <property type="component" value="Unassembled WGS sequence"/>
</dbReference>
<organism evidence="1 2">
    <name type="scientific">Danaus chrysippus</name>
    <name type="common">African queen</name>
    <dbReference type="NCBI Taxonomy" id="151541"/>
    <lineage>
        <taxon>Eukaryota</taxon>
        <taxon>Metazoa</taxon>
        <taxon>Ecdysozoa</taxon>
        <taxon>Arthropoda</taxon>
        <taxon>Hexapoda</taxon>
        <taxon>Insecta</taxon>
        <taxon>Pterygota</taxon>
        <taxon>Neoptera</taxon>
        <taxon>Endopterygota</taxon>
        <taxon>Lepidoptera</taxon>
        <taxon>Glossata</taxon>
        <taxon>Ditrysia</taxon>
        <taxon>Papilionoidea</taxon>
        <taxon>Nymphalidae</taxon>
        <taxon>Danainae</taxon>
        <taxon>Danaini</taxon>
        <taxon>Danaina</taxon>
        <taxon>Danaus</taxon>
        <taxon>Anosia</taxon>
    </lineage>
</organism>
<reference evidence="1" key="1">
    <citation type="submission" date="2021-09" db="EMBL/GenBank/DDBJ databases">
        <authorList>
            <person name="Martin H S."/>
        </authorList>
    </citation>
    <scope>NUCLEOTIDE SEQUENCE</scope>
</reference>
<keyword evidence="2" id="KW-1185">Reference proteome</keyword>
<gene>
    <name evidence="1" type="ORF">DCHRY22_LOCUS3354</name>
</gene>
<dbReference type="AlphaFoldDB" id="A0A8J2W055"/>
<sequence>MVRFVCVHIRSYEFGYGRMSSATVVCKTSEASSVVRVTFTYLVLAYLECNPFQRASLIYSLYVTRPSCKYVKCSQCALSVGRAGERAVGASVASVARVAMRGVAWRVVAWRGVAREAAGAGEARGGLDTVLCTISVTCECTLRTRREHCGL</sequence>
<proteinExistence type="predicted"/>